<feature type="domain" description="YetF C-terminal" evidence="8">
    <location>
        <begin position="84"/>
        <end position="202"/>
    </location>
</feature>
<evidence type="ECO:0000256" key="5">
    <source>
        <dbReference type="ARBA" id="ARBA00022989"/>
    </source>
</evidence>
<organism evidence="10 11">
    <name type="scientific">Acinetobacter apis</name>
    <dbReference type="NCBI Taxonomy" id="1229165"/>
    <lineage>
        <taxon>Bacteria</taxon>
        <taxon>Pseudomonadati</taxon>
        <taxon>Pseudomonadota</taxon>
        <taxon>Gammaproteobacteria</taxon>
        <taxon>Moraxellales</taxon>
        <taxon>Moraxellaceae</taxon>
        <taxon>Acinetobacter</taxon>
    </lineage>
</organism>
<feature type="transmembrane region" description="Helical" evidence="7">
    <location>
        <begin position="61"/>
        <end position="81"/>
    </location>
</feature>
<dbReference type="Pfam" id="PF04239">
    <property type="entry name" value="DUF421"/>
    <property type="match status" value="1"/>
</dbReference>
<evidence type="ECO:0000259" key="8">
    <source>
        <dbReference type="Pfam" id="PF04239"/>
    </source>
</evidence>
<evidence type="ECO:0000256" key="7">
    <source>
        <dbReference type="SAM" id="Phobius"/>
    </source>
</evidence>
<accession>A0A217EF49</accession>
<evidence type="ECO:0000259" key="9">
    <source>
        <dbReference type="Pfam" id="PF20730"/>
    </source>
</evidence>
<keyword evidence="4 7" id="KW-0812">Transmembrane</keyword>
<keyword evidence="11" id="KW-1185">Reference proteome</keyword>
<feature type="domain" description="YetF-like N-terminal transmembrane" evidence="9">
    <location>
        <begin position="6"/>
        <end position="81"/>
    </location>
</feature>
<keyword evidence="6 7" id="KW-0472">Membrane</keyword>
<dbReference type="AlphaFoldDB" id="A0A217EF49"/>
<feature type="transmembrane region" description="Helical" evidence="7">
    <location>
        <begin position="37"/>
        <end position="55"/>
    </location>
</feature>
<dbReference type="GO" id="GO:0005886">
    <property type="term" value="C:plasma membrane"/>
    <property type="evidence" value="ECO:0007669"/>
    <property type="project" value="UniProtKB-SubCell"/>
</dbReference>
<dbReference type="InterPro" id="IPR007353">
    <property type="entry name" value="DUF421"/>
</dbReference>
<dbReference type="Pfam" id="PF20730">
    <property type="entry name" value="YetF_N"/>
    <property type="match status" value="1"/>
</dbReference>
<reference evidence="11" key="1">
    <citation type="submission" date="2017-06" db="EMBL/GenBank/DDBJ databases">
        <authorList>
            <person name="Varghese N."/>
            <person name="Submissions S."/>
        </authorList>
    </citation>
    <scope>NUCLEOTIDE SEQUENCE [LARGE SCALE GENOMIC DNA]</scope>
    <source>
        <strain evidence="11">ANC 5114</strain>
    </source>
</reference>
<dbReference type="Proteomes" id="UP000243463">
    <property type="component" value="Unassembled WGS sequence"/>
</dbReference>
<proteinExistence type="inferred from homology"/>
<evidence type="ECO:0000256" key="4">
    <source>
        <dbReference type="ARBA" id="ARBA00022692"/>
    </source>
</evidence>
<dbReference type="OrthoDB" id="9778331at2"/>
<sequence length="229" mass="26599">MGFDFYVLLLLKLIVSFTIVITYMSSIGKTQITQYTAVDLIGNFILGAVIGGSIYNDKLTLLEFSLFLTISVLFMWFLNYLSRKVMRFRKLAVGESITIIKNGRFLLDEIEQKKRKIDMLRVLSQLHTMGFHSFQEVHYAEIQPDGQLAAVKDTPVAPSEILIHEGAILNTIIEEQKIDKERFEQYLEKQNIPIDQVFIGEYHDQKLYVTYMDRQEKTFDMRGHNINQS</sequence>
<evidence type="ECO:0000256" key="1">
    <source>
        <dbReference type="ARBA" id="ARBA00004651"/>
    </source>
</evidence>
<keyword evidence="3" id="KW-1003">Cell membrane</keyword>
<gene>
    <name evidence="10" type="ORF">SAMN05444584_1059</name>
</gene>
<comment type="similarity">
    <text evidence="2">Belongs to the UPF0702 family.</text>
</comment>
<dbReference type="Gene3D" id="3.30.240.20">
    <property type="entry name" value="bsu07140 like domains"/>
    <property type="match status" value="2"/>
</dbReference>
<evidence type="ECO:0000313" key="11">
    <source>
        <dbReference type="Proteomes" id="UP000243463"/>
    </source>
</evidence>
<evidence type="ECO:0000313" key="10">
    <source>
        <dbReference type="EMBL" id="SNQ29125.1"/>
    </source>
</evidence>
<evidence type="ECO:0000256" key="3">
    <source>
        <dbReference type="ARBA" id="ARBA00022475"/>
    </source>
</evidence>
<dbReference type="PANTHER" id="PTHR34582">
    <property type="entry name" value="UPF0702 TRANSMEMBRANE PROTEIN YCAP"/>
    <property type="match status" value="1"/>
</dbReference>
<feature type="transmembrane region" description="Helical" evidence="7">
    <location>
        <begin position="6"/>
        <end position="25"/>
    </location>
</feature>
<evidence type="ECO:0000256" key="2">
    <source>
        <dbReference type="ARBA" id="ARBA00006448"/>
    </source>
</evidence>
<evidence type="ECO:0000256" key="6">
    <source>
        <dbReference type="ARBA" id="ARBA00023136"/>
    </source>
</evidence>
<dbReference type="InterPro" id="IPR023090">
    <property type="entry name" value="UPF0702_alpha/beta_dom_sf"/>
</dbReference>
<dbReference type="EMBL" id="FZLN01000001">
    <property type="protein sequence ID" value="SNQ29125.1"/>
    <property type="molecule type" value="Genomic_DNA"/>
</dbReference>
<protein>
    <submittedName>
        <fullName evidence="10">Uncharacterized membrane protein YcaP, DUF421 family</fullName>
    </submittedName>
</protein>
<keyword evidence="5 7" id="KW-1133">Transmembrane helix</keyword>
<dbReference type="PANTHER" id="PTHR34582:SF6">
    <property type="entry name" value="UPF0702 TRANSMEMBRANE PROTEIN YCAP"/>
    <property type="match status" value="1"/>
</dbReference>
<comment type="subcellular location">
    <subcellularLocation>
        <location evidence="1">Cell membrane</location>
        <topology evidence="1">Multi-pass membrane protein</topology>
    </subcellularLocation>
</comment>
<name>A0A217EF49_9GAMM</name>
<dbReference type="InterPro" id="IPR048454">
    <property type="entry name" value="YetF_N"/>
</dbReference>